<dbReference type="STRING" id="1334022.SAMN04487907_101241"/>
<organism evidence="2 3">
    <name type="scientific">Zunongwangia mangrovi</name>
    <dbReference type="NCBI Taxonomy" id="1334022"/>
    <lineage>
        <taxon>Bacteria</taxon>
        <taxon>Pseudomonadati</taxon>
        <taxon>Bacteroidota</taxon>
        <taxon>Flavobacteriia</taxon>
        <taxon>Flavobacteriales</taxon>
        <taxon>Flavobacteriaceae</taxon>
        <taxon>Zunongwangia</taxon>
    </lineage>
</organism>
<gene>
    <name evidence="2" type="ORF">SAMN04487907_101241</name>
</gene>
<dbReference type="Proteomes" id="UP000199438">
    <property type="component" value="Unassembled WGS sequence"/>
</dbReference>
<dbReference type="AlphaFoldDB" id="A0A1I1DAJ3"/>
<sequence length="79" mass="9589">MQLPKEWLLWIKNHQKSTAEFKINLKAQRIIFYLEMWAFLFIPTGSFMVQAAYKLTHSTYQEDYSKNRANKWCAEDRIK</sequence>
<evidence type="ECO:0000313" key="2">
    <source>
        <dbReference type="EMBL" id="SFB71834.1"/>
    </source>
</evidence>
<feature type="transmembrane region" description="Helical" evidence="1">
    <location>
        <begin position="30"/>
        <end position="53"/>
    </location>
</feature>
<keyword evidence="1" id="KW-0472">Membrane</keyword>
<evidence type="ECO:0000313" key="3">
    <source>
        <dbReference type="Proteomes" id="UP000199438"/>
    </source>
</evidence>
<dbReference type="RefSeq" id="WP_092539576.1">
    <property type="nucleotide sequence ID" value="NZ_FOKV01000001.1"/>
</dbReference>
<keyword evidence="1" id="KW-0812">Transmembrane</keyword>
<proteinExistence type="predicted"/>
<accession>A0A1I1DAJ3</accession>
<name>A0A1I1DAJ3_9FLAO</name>
<reference evidence="3" key="1">
    <citation type="submission" date="2016-10" db="EMBL/GenBank/DDBJ databases">
        <authorList>
            <person name="Varghese N."/>
            <person name="Submissions S."/>
        </authorList>
    </citation>
    <scope>NUCLEOTIDE SEQUENCE [LARGE SCALE GENOMIC DNA]</scope>
    <source>
        <strain evidence="3">DSM 24499</strain>
    </source>
</reference>
<keyword evidence="3" id="KW-1185">Reference proteome</keyword>
<dbReference type="EMBL" id="FOKV01000001">
    <property type="protein sequence ID" value="SFB71834.1"/>
    <property type="molecule type" value="Genomic_DNA"/>
</dbReference>
<protein>
    <submittedName>
        <fullName evidence="2">Uncharacterized protein</fullName>
    </submittedName>
</protein>
<evidence type="ECO:0000256" key="1">
    <source>
        <dbReference type="SAM" id="Phobius"/>
    </source>
</evidence>
<keyword evidence="1" id="KW-1133">Transmembrane helix</keyword>